<evidence type="ECO:0000256" key="5">
    <source>
        <dbReference type="HAMAP-Rule" id="MF_02126"/>
    </source>
</evidence>
<feature type="binding site" evidence="5">
    <location>
        <begin position="122"/>
        <end position="126"/>
    </location>
    <ligand>
        <name>S-adenosyl-L-methionine</name>
        <dbReference type="ChEBI" id="CHEBI:59789"/>
    </ligand>
</feature>
<dbReference type="AlphaFoldDB" id="A0A1I4Y2W0"/>
<comment type="caution">
    <text evidence="5">Lacks conserved residue(s) required for the propagation of feature annotation.</text>
</comment>
<feature type="domain" description="Release factor glutamine methyltransferase N-terminal" evidence="7">
    <location>
        <begin position="28"/>
        <end position="76"/>
    </location>
</feature>
<protein>
    <recommendedName>
        <fullName evidence="5">Release factor glutamine methyltransferase</fullName>
        <shortName evidence="5">RF MTase</shortName>
        <ecNumber evidence="5">2.1.1.297</ecNumber>
    </recommendedName>
    <alternativeName>
        <fullName evidence="5">N5-glutamine methyltransferase PrmC</fullName>
    </alternativeName>
    <alternativeName>
        <fullName evidence="5">Protein-(glutamine-N5) MTase PrmC</fullName>
    </alternativeName>
    <alternativeName>
        <fullName evidence="5">Protein-glutamine N-methyltransferase PrmC</fullName>
    </alternativeName>
</protein>
<dbReference type="PROSITE" id="PS00092">
    <property type="entry name" value="N6_MTASE"/>
    <property type="match status" value="1"/>
</dbReference>
<dbReference type="RefSeq" id="WP_093405396.1">
    <property type="nucleotide sequence ID" value="NZ_FOVL01000002.1"/>
</dbReference>
<dbReference type="STRING" id="287099.SAMN05660413_00465"/>
<reference evidence="8 9" key="1">
    <citation type="submission" date="2016-10" db="EMBL/GenBank/DDBJ databases">
        <authorList>
            <person name="de Groot N.N."/>
        </authorList>
    </citation>
    <scope>NUCLEOTIDE SEQUENCE [LARGE SCALE GENOMIC DNA]</scope>
    <source>
        <strain evidence="8 9">DSM 17794</strain>
    </source>
</reference>
<organism evidence="8 9">
    <name type="scientific">Salegentibacter flavus</name>
    <dbReference type="NCBI Taxonomy" id="287099"/>
    <lineage>
        <taxon>Bacteria</taxon>
        <taxon>Pseudomonadati</taxon>
        <taxon>Bacteroidota</taxon>
        <taxon>Flavobacteriia</taxon>
        <taxon>Flavobacteriales</taxon>
        <taxon>Flavobacteriaceae</taxon>
        <taxon>Salegentibacter</taxon>
    </lineage>
</organism>
<keyword evidence="9" id="KW-1185">Reference proteome</keyword>
<keyword evidence="2 5" id="KW-0808">Transferase</keyword>
<dbReference type="Proteomes" id="UP000199153">
    <property type="component" value="Unassembled WGS sequence"/>
</dbReference>
<dbReference type="EMBL" id="FOVL01000002">
    <property type="protein sequence ID" value="SFN32402.1"/>
    <property type="molecule type" value="Genomic_DNA"/>
</dbReference>
<keyword evidence="1 5" id="KW-0489">Methyltransferase</keyword>
<dbReference type="NCBIfam" id="TIGR03534">
    <property type="entry name" value="RF_mod_PrmC"/>
    <property type="match status" value="1"/>
</dbReference>
<dbReference type="InterPro" id="IPR019874">
    <property type="entry name" value="RF_methyltr_PrmC"/>
</dbReference>
<dbReference type="Gene3D" id="3.40.50.150">
    <property type="entry name" value="Vaccinia Virus protein VP39"/>
    <property type="match status" value="1"/>
</dbReference>
<evidence type="ECO:0000313" key="8">
    <source>
        <dbReference type="EMBL" id="SFN32402.1"/>
    </source>
</evidence>
<dbReference type="PANTHER" id="PTHR18895:SF74">
    <property type="entry name" value="MTRF1L RELEASE FACTOR GLUTAMINE METHYLTRANSFERASE"/>
    <property type="match status" value="1"/>
</dbReference>
<feature type="binding site" evidence="5">
    <location>
        <position position="145"/>
    </location>
    <ligand>
        <name>S-adenosyl-L-methionine</name>
        <dbReference type="ChEBI" id="CHEBI:59789"/>
    </ligand>
</feature>
<evidence type="ECO:0000313" key="9">
    <source>
        <dbReference type="Proteomes" id="UP000199153"/>
    </source>
</evidence>
<accession>A0A1I4Y2W0</accession>
<dbReference type="CDD" id="cd02440">
    <property type="entry name" value="AdoMet_MTases"/>
    <property type="match status" value="1"/>
</dbReference>
<sequence>MTLSELKRSFLTELTKEYPCEEANSFFGLLTEAYLEMSRLQVALQRDKEISEADLSKFKSAKQRLLEHEPIQHILGETEFFGLKFKVSKDVLVPRPETEELVQWILDDLDSENKQLRLLDIGTGSGCIAISLAKNLPEAEIFAMDISAEALETARLNAANNKVVINLAETDVLKLEKLEQNFNLIVSNPPYVRELEKTDMQPNVIDYEPETALYVKDDDPLIFYRKITGLAQKALVPGGKLYFEINQYLGPETEKLLQEYGFKTELRKDIYGNFRMLKGIK</sequence>
<keyword evidence="3 5" id="KW-0949">S-adenosyl-L-methionine</keyword>
<evidence type="ECO:0000259" key="7">
    <source>
        <dbReference type="Pfam" id="PF17827"/>
    </source>
</evidence>
<comment type="similarity">
    <text evidence="5">Belongs to the protein N5-glutamine methyltransferase family. PrmC subfamily.</text>
</comment>
<dbReference type="NCBIfam" id="TIGR00536">
    <property type="entry name" value="hemK_fam"/>
    <property type="match status" value="1"/>
</dbReference>
<name>A0A1I4Y2W0_9FLAO</name>
<dbReference type="InterPro" id="IPR004556">
    <property type="entry name" value="HemK-like"/>
</dbReference>
<dbReference type="HAMAP" id="MF_02126">
    <property type="entry name" value="RF_methyltr_PrmC"/>
    <property type="match status" value="1"/>
</dbReference>
<dbReference type="InterPro" id="IPR029063">
    <property type="entry name" value="SAM-dependent_MTases_sf"/>
</dbReference>
<dbReference type="Gene3D" id="1.10.8.10">
    <property type="entry name" value="DNA helicase RuvA subunit, C-terminal domain"/>
    <property type="match status" value="1"/>
</dbReference>
<dbReference type="GO" id="GO:0032259">
    <property type="term" value="P:methylation"/>
    <property type="evidence" value="ECO:0007669"/>
    <property type="project" value="UniProtKB-KW"/>
</dbReference>
<dbReference type="EC" id="2.1.1.297" evidence="5"/>
<dbReference type="OrthoDB" id="9800643at2"/>
<feature type="domain" description="Methyltransferase small" evidence="6">
    <location>
        <begin position="105"/>
        <end position="198"/>
    </location>
</feature>
<comment type="function">
    <text evidence="5">Methylates the class 1 translation termination release factors RF1/PrfA and RF2/PrfB on the glutamine residue of the universally conserved GGQ motif.</text>
</comment>
<evidence type="ECO:0000256" key="4">
    <source>
        <dbReference type="ARBA" id="ARBA00048391"/>
    </source>
</evidence>
<gene>
    <name evidence="5" type="primary">prmC</name>
    <name evidence="8" type="ORF">SAMN05660413_00465</name>
</gene>
<dbReference type="SUPFAM" id="SSF53335">
    <property type="entry name" value="S-adenosyl-L-methionine-dependent methyltransferases"/>
    <property type="match status" value="1"/>
</dbReference>
<evidence type="ECO:0000256" key="3">
    <source>
        <dbReference type="ARBA" id="ARBA00022691"/>
    </source>
</evidence>
<dbReference type="InterPro" id="IPR050320">
    <property type="entry name" value="N5-glutamine_MTase"/>
</dbReference>
<proteinExistence type="inferred from homology"/>
<comment type="catalytic activity">
    <reaction evidence="4 5">
        <text>L-glutaminyl-[peptide chain release factor] + S-adenosyl-L-methionine = N(5)-methyl-L-glutaminyl-[peptide chain release factor] + S-adenosyl-L-homocysteine + H(+)</text>
        <dbReference type="Rhea" id="RHEA:42896"/>
        <dbReference type="Rhea" id="RHEA-COMP:10271"/>
        <dbReference type="Rhea" id="RHEA-COMP:10272"/>
        <dbReference type="ChEBI" id="CHEBI:15378"/>
        <dbReference type="ChEBI" id="CHEBI:30011"/>
        <dbReference type="ChEBI" id="CHEBI:57856"/>
        <dbReference type="ChEBI" id="CHEBI:59789"/>
        <dbReference type="ChEBI" id="CHEBI:61891"/>
        <dbReference type="EC" id="2.1.1.297"/>
    </reaction>
</comment>
<dbReference type="GO" id="GO:0102559">
    <property type="term" value="F:peptide chain release factor N(5)-glutamine methyltransferase activity"/>
    <property type="evidence" value="ECO:0007669"/>
    <property type="project" value="UniProtKB-EC"/>
</dbReference>
<dbReference type="InterPro" id="IPR002052">
    <property type="entry name" value="DNA_methylase_N6_adenine_CS"/>
</dbReference>
<evidence type="ECO:0000256" key="2">
    <source>
        <dbReference type="ARBA" id="ARBA00022679"/>
    </source>
</evidence>
<dbReference type="Pfam" id="PF17827">
    <property type="entry name" value="PrmC_N"/>
    <property type="match status" value="1"/>
</dbReference>
<feature type="binding site" evidence="5">
    <location>
        <begin position="188"/>
        <end position="191"/>
    </location>
    <ligand>
        <name>substrate</name>
    </ligand>
</feature>
<dbReference type="PANTHER" id="PTHR18895">
    <property type="entry name" value="HEMK METHYLTRANSFERASE"/>
    <property type="match status" value="1"/>
</dbReference>
<feature type="binding site" evidence="5">
    <location>
        <position position="188"/>
    </location>
    <ligand>
        <name>S-adenosyl-L-methionine</name>
        <dbReference type="ChEBI" id="CHEBI:59789"/>
    </ligand>
</feature>
<dbReference type="Pfam" id="PF05175">
    <property type="entry name" value="MTS"/>
    <property type="match status" value="1"/>
</dbReference>
<evidence type="ECO:0000256" key="1">
    <source>
        <dbReference type="ARBA" id="ARBA00022603"/>
    </source>
</evidence>
<dbReference type="InterPro" id="IPR007848">
    <property type="entry name" value="Small_mtfrase_dom"/>
</dbReference>
<dbReference type="InterPro" id="IPR040758">
    <property type="entry name" value="PrmC_N"/>
</dbReference>
<dbReference type="GO" id="GO:0003676">
    <property type="term" value="F:nucleic acid binding"/>
    <property type="evidence" value="ECO:0007669"/>
    <property type="project" value="InterPro"/>
</dbReference>
<evidence type="ECO:0000259" key="6">
    <source>
        <dbReference type="Pfam" id="PF05175"/>
    </source>
</evidence>